<dbReference type="InterPro" id="IPR013785">
    <property type="entry name" value="Aldolase_TIM"/>
</dbReference>
<keyword evidence="9 15" id="KW-0663">Pyridoxal phosphate</keyword>
<dbReference type="GO" id="GO:0046872">
    <property type="term" value="F:metal ion binding"/>
    <property type="evidence" value="ECO:0007669"/>
    <property type="project" value="UniProtKB-KW"/>
</dbReference>
<feature type="binding site" evidence="14">
    <location>
        <position position="105"/>
    </location>
    <ligand>
        <name>[4Fe-4S] cluster</name>
        <dbReference type="ChEBI" id="CHEBI:49883"/>
        <note>4Fe-4S-S-AdoMet</note>
    </ligand>
</feature>
<dbReference type="PIRSF" id="PIRSF004911">
    <property type="entry name" value="DUF160"/>
    <property type="match status" value="1"/>
</dbReference>
<evidence type="ECO:0000256" key="13">
    <source>
        <dbReference type="ARBA" id="ARBA00030756"/>
    </source>
</evidence>
<proteinExistence type="inferred from homology"/>
<feature type="modified residue" description="N6-(pyridoxal phosphate)lysine" evidence="15">
    <location>
        <position position="317"/>
    </location>
</feature>
<feature type="domain" description="Radical SAM core" evidence="16">
    <location>
        <begin position="91"/>
        <end position="303"/>
    </location>
</feature>
<keyword evidence="7" id="KW-0949">S-adenosyl-L-methionine</keyword>
<evidence type="ECO:0000313" key="17">
    <source>
        <dbReference type="EMBL" id="GGF85570.1"/>
    </source>
</evidence>
<dbReference type="InterPro" id="IPR022462">
    <property type="entry name" value="EpmB"/>
</dbReference>
<dbReference type="Proteomes" id="UP000605253">
    <property type="component" value="Unassembled WGS sequence"/>
</dbReference>
<dbReference type="NCBIfam" id="TIGR00238">
    <property type="entry name" value="KamA family radical SAM protein"/>
    <property type="match status" value="1"/>
</dbReference>
<comment type="catalytic activity">
    <reaction evidence="1">
        <text>L-lysine = D-beta-lysine</text>
        <dbReference type="Rhea" id="RHEA:44148"/>
        <dbReference type="ChEBI" id="CHEBI:32551"/>
        <dbReference type="ChEBI" id="CHEBI:84138"/>
    </reaction>
</comment>
<dbReference type="CDD" id="cd01335">
    <property type="entry name" value="Radical_SAM"/>
    <property type="match status" value="1"/>
</dbReference>
<organism evidence="17 18">
    <name type="scientific">Marinicella pacifica</name>
    <dbReference type="NCBI Taxonomy" id="1171543"/>
    <lineage>
        <taxon>Bacteria</taxon>
        <taxon>Pseudomonadati</taxon>
        <taxon>Pseudomonadota</taxon>
        <taxon>Gammaproteobacteria</taxon>
        <taxon>Lysobacterales</taxon>
        <taxon>Marinicellaceae</taxon>
        <taxon>Marinicella</taxon>
    </lineage>
</organism>
<dbReference type="SUPFAM" id="SSF102114">
    <property type="entry name" value="Radical SAM enzymes"/>
    <property type="match status" value="1"/>
</dbReference>
<evidence type="ECO:0000259" key="16">
    <source>
        <dbReference type="PROSITE" id="PS51918"/>
    </source>
</evidence>
<dbReference type="SFLD" id="SFLDG01070">
    <property type="entry name" value="PLP-dependent"/>
    <property type="match status" value="1"/>
</dbReference>
<reference evidence="17" key="2">
    <citation type="submission" date="2020-09" db="EMBL/GenBank/DDBJ databases">
        <authorList>
            <person name="Sun Q."/>
            <person name="Zhou Y."/>
        </authorList>
    </citation>
    <scope>NUCLEOTIDE SEQUENCE</scope>
    <source>
        <strain evidence="17">CGMCC 1.12181</strain>
    </source>
</reference>
<keyword evidence="11 14" id="KW-0411">Iron-sulfur</keyword>
<feature type="binding site" evidence="14">
    <location>
        <position position="109"/>
    </location>
    <ligand>
        <name>[4Fe-4S] cluster</name>
        <dbReference type="ChEBI" id="CHEBI:49883"/>
        <note>4Fe-4S-S-AdoMet</note>
    </ligand>
</feature>
<dbReference type="EMBL" id="BMEO01000001">
    <property type="protein sequence ID" value="GGF85570.1"/>
    <property type="molecule type" value="Genomic_DNA"/>
</dbReference>
<keyword evidence="8 14" id="KW-0479">Metal-binding</keyword>
<dbReference type="RefSeq" id="WP_188363914.1">
    <property type="nucleotide sequence ID" value="NZ_BAABJF010000011.1"/>
</dbReference>
<evidence type="ECO:0000256" key="10">
    <source>
        <dbReference type="ARBA" id="ARBA00023004"/>
    </source>
</evidence>
<dbReference type="PANTHER" id="PTHR30538:SF1">
    <property type="entry name" value="L-LYSINE 2,3-AMINOMUTASE"/>
    <property type="match status" value="1"/>
</dbReference>
<keyword evidence="6 14" id="KW-0004">4Fe-4S</keyword>
<evidence type="ECO:0000256" key="2">
    <source>
        <dbReference type="ARBA" id="ARBA00001933"/>
    </source>
</evidence>
<dbReference type="AlphaFoldDB" id="A0A917FKD6"/>
<gene>
    <name evidence="17" type="ORF">GCM10011365_03220</name>
</gene>
<feature type="binding site" evidence="14">
    <location>
        <position position="112"/>
    </location>
    <ligand>
        <name>[4Fe-4S] cluster</name>
        <dbReference type="ChEBI" id="CHEBI:49883"/>
        <note>4Fe-4S-S-AdoMet</note>
    </ligand>
</feature>
<evidence type="ECO:0000256" key="5">
    <source>
        <dbReference type="ARBA" id="ARBA00022363"/>
    </source>
</evidence>
<comment type="similarity">
    <text evidence="4">Belongs to the radical SAM superfamily. KamA family.</text>
</comment>
<dbReference type="PROSITE" id="PS51918">
    <property type="entry name" value="RADICAL_SAM"/>
    <property type="match status" value="1"/>
</dbReference>
<dbReference type="GO" id="GO:0051539">
    <property type="term" value="F:4 iron, 4 sulfur cluster binding"/>
    <property type="evidence" value="ECO:0007669"/>
    <property type="project" value="UniProtKB-KW"/>
</dbReference>
<evidence type="ECO:0000313" key="18">
    <source>
        <dbReference type="Proteomes" id="UP000605253"/>
    </source>
</evidence>
<dbReference type="SFLD" id="SFLDF00314">
    <property type="entry name" value="L-lysine_2_3-aminomutase_(yjeK"/>
    <property type="match status" value="1"/>
</dbReference>
<evidence type="ECO:0000256" key="7">
    <source>
        <dbReference type="ARBA" id="ARBA00022691"/>
    </source>
</evidence>
<evidence type="ECO:0000256" key="9">
    <source>
        <dbReference type="ARBA" id="ARBA00022898"/>
    </source>
</evidence>
<dbReference type="InterPro" id="IPR058240">
    <property type="entry name" value="rSAM_sf"/>
</dbReference>
<evidence type="ECO:0000256" key="6">
    <source>
        <dbReference type="ARBA" id="ARBA00022485"/>
    </source>
</evidence>
<evidence type="ECO:0000256" key="11">
    <source>
        <dbReference type="ARBA" id="ARBA00023014"/>
    </source>
</evidence>
<dbReference type="SFLD" id="SFLDS00029">
    <property type="entry name" value="Radical_SAM"/>
    <property type="match status" value="1"/>
</dbReference>
<evidence type="ECO:0000256" key="4">
    <source>
        <dbReference type="ARBA" id="ARBA00008703"/>
    </source>
</evidence>
<evidence type="ECO:0000256" key="15">
    <source>
        <dbReference type="PIRSR" id="PIRSR603739-50"/>
    </source>
</evidence>
<keyword evidence="10" id="KW-0408">Iron</keyword>
<comment type="cofactor">
    <cofactor evidence="3">
        <name>[4Fe-4S] cluster</name>
        <dbReference type="ChEBI" id="CHEBI:49883"/>
    </cofactor>
</comment>
<dbReference type="Pfam" id="PF04055">
    <property type="entry name" value="Radical_SAM"/>
    <property type="match status" value="1"/>
</dbReference>
<evidence type="ECO:0000256" key="8">
    <source>
        <dbReference type="ARBA" id="ARBA00022723"/>
    </source>
</evidence>
<sequence length="321" mass="36808">MHNIWQQQLKQALSGRTSEKLRQHPDFSHAGDGLFKTVITDEVNTAIKESSQPHVLLNQFLPINRETNIHPDFNQDPVGDHNALAQQGIIHKYHGRVLLVASGSCAVNCRYCFRRHFPYQKQLASRRNWQAVVSYLHNHPEVHEVILSGGDPLTLTTQSLTELTDRLIDLPHIKTLRIHSRMVTVLPDRIDGEFLNWLDALPWRKVLVTHINHADELTHKAMGSLHRLKQHSITLLNQSVLLKNVNDDADTLINLSHKLFDEGVLPYYLHLFDRVQNAAHFEVSLSRAQRIYARMRSQLPGYLLPKLVKEEAGEHSKTPLI</sequence>
<evidence type="ECO:0000256" key="12">
    <source>
        <dbReference type="ARBA" id="ARBA00023235"/>
    </source>
</evidence>
<reference evidence="17" key="1">
    <citation type="journal article" date="2014" name="Int. J. Syst. Evol. Microbiol.">
        <title>Complete genome sequence of Corynebacterium casei LMG S-19264T (=DSM 44701T), isolated from a smear-ripened cheese.</title>
        <authorList>
            <consortium name="US DOE Joint Genome Institute (JGI-PGF)"/>
            <person name="Walter F."/>
            <person name="Albersmeier A."/>
            <person name="Kalinowski J."/>
            <person name="Ruckert C."/>
        </authorList>
    </citation>
    <scope>NUCLEOTIDE SEQUENCE</scope>
    <source>
        <strain evidence="17">CGMCC 1.12181</strain>
    </source>
</reference>
<dbReference type="NCBIfam" id="TIGR03821">
    <property type="entry name" value="EFP_modif_epmB"/>
    <property type="match status" value="1"/>
</dbReference>
<keyword evidence="18" id="KW-1185">Reference proteome</keyword>
<protein>
    <recommendedName>
        <fullName evidence="5">L-lysine 2,3-aminomutase</fullName>
    </recommendedName>
    <alternativeName>
        <fullName evidence="13">EF-P post-translational modification enzyme B</fullName>
    </alternativeName>
</protein>
<dbReference type="PANTHER" id="PTHR30538">
    <property type="entry name" value="LYSINE 2,3-AMINOMUTASE-RELATED"/>
    <property type="match status" value="1"/>
</dbReference>
<evidence type="ECO:0000256" key="1">
    <source>
        <dbReference type="ARBA" id="ARBA00001352"/>
    </source>
</evidence>
<dbReference type="InterPro" id="IPR007197">
    <property type="entry name" value="rSAM"/>
</dbReference>
<evidence type="ECO:0000256" key="14">
    <source>
        <dbReference type="PIRSR" id="PIRSR004911-1"/>
    </source>
</evidence>
<comment type="caution">
    <text evidence="17">The sequence shown here is derived from an EMBL/GenBank/DDBJ whole genome shotgun (WGS) entry which is preliminary data.</text>
</comment>
<dbReference type="InterPro" id="IPR003739">
    <property type="entry name" value="Lys_aminomutase/Glu_NH3_mut"/>
</dbReference>
<dbReference type="GO" id="GO:0016853">
    <property type="term" value="F:isomerase activity"/>
    <property type="evidence" value="ECO:0007669"/>
    <property type="project" value="UniProtKB-KW"/>
</dbReference>
<comment type="cofactor">
    <cofactor evidence="2 15">
        <name>pyridoxal 5'-phosphate</name>
        <dbReference type="ChEBI" id="CHEBI:597326"/>
    </cofactor>
</comment>
<accession>A0A917FKD6</accession>
<evidence type="ECO:0000256" key="3">
    <source>
        <dbReference type="ARBA" id="ARBA00001966"/>
    </source>
</evidence>
<keyword evidence="12" id="KW-0413">Isomerase</keyword>
<dbReference type="Gene3D" id="3.20.20.70">
    <property type="entry name" value="Aldolase class I"/>
    <property type="match status" value="1"/>
</dbReference>
<name>A0A917FKD6_9GAMM</name>